<sequence length="833" mass="91006">MGLPPRPVVKVSKYMRTIMAEGPFGKLNLKDASGKDVVYEATQVHVTPHSLHTISGSYYDAEMLVMHRPTGEKDLLTGSVIVSVLFRVSNSSSSPVFESLGTHLLKGDEWSVDVFGLADTLNPALQGPAYQYNGSVPVPPCSETVTWMVLGNVQPISHEHLKDLKEVMGYRAGGWHKRGRVPRRLDGGACRKIVKNGLEVSPVHEAATCATLTEDKLPGGQEIRCGNGAHCMMNPRLQADAVMAAPEVDINSLLHYTPQEHVTVVPGKVSLDAVVGHGGNFGHVMLNGRVYVAKKLMIKPISEHTFNGKRYAGELLLQHQVYGAGADAAAHHGAAPDAHAPAPAPAHGSSPSGHAAPGHGAAHGHRRLHAGHGAPEVWVSVPLKLGKESPLLRHLGLGQAAFERAIRDGNSYDLHQAIDLEEELKPALQGSWYWYTASEASHDCGGDHTRWIVFETPLEVSISQINDLSLPVSGMDSTWVSAVAPAHLWKKSLPSHAVEAPAAGHGVCSERWNYKNTHCWAANFSACSGSRQSPINLKASDVQEAGSDNFLNKCSWKPVKDVDVENSGRGLQVVNNQLGYFAYIDEEGNQAYYQVTGVKLHMPSEHMINDKPYDAELQVVHQKQKHVNDLMKDDMAIASFLFRIGDEESPLLKQLHLPGHPVQEDAPTKMALPLDLMRALGPVMDGSYYRYDGSITVPDCSESAKWFVFETPLSMSKAQADAFKTLFPGTGNNRPVQELNGRTVVKNSFMQGTLKQFEFYLNRSGGRSRGFWNRSETLILIPIIFMIVFAIYVMSSLFVREDKGRLREQSGGLSSEQGLEQTIGRAQLPGARF</sequence>
<keyword evidence="4" id="KW-0862">Zinc</keyword>
<protein>
    <recommendedName>
        <fullName evidence="2">carbonic anhydrase</fullName>
        <ecNumber evidence="2">4.2.1.1</ecNumber>
    </recommendedName>
</protein>
<dbReference type="InterPro" id="IPR023561">
    <property type="entry name" value="Carbonic_anhydrase_a-class"/>
</dbReference>
<evidence type="ECO:0000256" key="7">
    <source>
        <dbReference type="SAM" id="MobiDB-lite"/>
    </source>
</evidence>
<keyword evidence="5" id="KW-0456">Lyase</keyword>
<keyword evidence="8" id="KW-1133">Transmembrane helix</keyword>
<comment type="catalytic activity">
    <reaction evidence="6">
        <text>hydrogencarbonate + H(+) = CO2 + H2O</text>
        <dbReference type="Rhea" id="RHEA:10748"/>
        <dbReference type="ChEBI" id="CHEBI:15377"/>
        <dbReference type="ChEBI" id="CHEBI:15378"/>
        <dbReference type="ChEBI" id="CHEBI:16526"/>
        <dbReference type="ChEBI" id="CHEBI:17544"/>
        <dbReference type="EC" id="4.2.1.1"/>
    </reaction>
</comment>
<dbReference type="InterPro" id="IPR001148">
    <property type="entry name" value="CA_dom"/>
</dbReference>
<feature type="transmembrane region" description="Helical" evidence="8">
    <location>
        <begin position="778"/>
        <end position="799"/>
    </location>
</feature>
<keyword evidence="3" id="KW-0479">Metal-binding</keyword>
<dbReference type="CDD" id="cd00326">
    <property type="entry name" value="alpha_CA"/>
    <property type="match status" value="1"/>
</dbReference>
<dbReference type="AlphaFoldDB" id="A0A7S1KXP7"/>
<organism evidence="10">
    <name type="scientific">Alexandrium catenella</name>
    <name type="common">Red tide dinoflagellate</name>
    <name type="synonym">Gonyaulax catenella</name>
    <dbReference type="NCBI Taxonomy" id="2925"/>
    <lineage>
        <taxon>Eukaryota</taxon>
        <taxon>Sar</taxon>
        <taxon>Alveolata</taxon>
        <taxon>Dinophyceae</taxon>
        <taxon>Gonyaulacales</taxon>
        <taxon>Pyrocystaceae</taxon>
        <taxon>Alexandrium</taxon>
    </lineage>
</organism>
<evidence type="ECO:0000256" key="2">
    <source>
        <dbReference type="ARBA" id="ARBA00012925"/>
    </source>
</evidence>
<name>A0A7S1KXP7_ALECA</name>
<feature type="domain" description="Alpha-carbonic anhydrase" evidence="9">
    <location>
        <begin position="510"/>
        <end position="748"/>
    </location>
</feature>
<dbReference type="GO" id="GO:0004089">
    <property type="term" value="F:carbonate dehydratase activity"/>
    <property type="evidence" value="ECO:0007669"/>
    <property type="project" value="UniProtKB-EC"/>
</dbReference>
<keyword evidence="8" id="KW-0472">Membrane</keyword>
<dbReference type="PANTHER" id="PTHR18952:SF265">
    <property type="entry name" value="CARBONIC ANHYDRASE"/>
    <property type="match status" value="1"/>
</dbReference>
<dbReference type="InterPro" id="IPR036398">
    <property type="entry name" value="CA_dom_sf"/>
</dbReference>
<comment type="similarity">
    <text evidence="1">Belongs to the alpha-carbonic anhydrase family.</text>
</comment>
<evidence type="ECO:0000256" key="5">
    <source>
        <dbReference type="ARBA" id="ARBA00023239"/>
    </source>
</evidence>
<evidence type="ECO:0000256" key="8">
    <source>
        <dbReference type="SAM" id="Phobius"/>
    </source>
</evidence>
<feature type="domain" description="Alpha-carbonic anhydrase" evidence="9">
    <location>
        <begin position="1"/>
        <end position="212"/>
    </location>
</feature>
<evidence type="ECO:0000256" key="6">
    <source>
        <dbReference type="ARBA" id="ARBA00048348"/>
    </source>
</evidence>
<keyword evidence="8" id="KW-0812">Transmembrane</keyword>
<feature type="compositionally biased region" description="Low complexity" evidence="7">
    <location>
        <begin position="328"/>
        <end position="360"/>
    </location>
</feature>
<dbReference type="GO" id="GO:0008270">
    <property type="term" value="F:zinc ion binding"/>
    <property type="evidence" value="ECO:0007669"/>
    <property type="project" value="InterPro"/>
</dbReference>
<dbReference type="SUPFAM" id="SSF51069">
    <property type="entry name" value="Carbonic anhydrase"/>
    <property type="match status" value="3"/>
</dbReference>
<dbReference type="Gene3D" id="3.10.200.10">
    <property type="entry name" value="Alpha carbonic anhydrase"/>
    <property type="match status" value="3"/>
</dbReference>
<dbReference type="EC" id="4.2.1.1" evidence="2"/>
<evidence type="ECO:0000313" key="10">
    <source>
        <dbReference type="EMBL" id="CAD9088967.1"/>
    </source>
</evidence>
<proteinExistence type="inferred from homology"/>
<dbReference type="SMART" id="SM01057">
    <property type="entry name" value="Carb_anhydrase"/>
    <property type="match status" value="1"/>
</dbReference>
<evidence type="ECO:0000256" key="1">
    <source>
        <dbReference type="ARBA" id="ARBA00010718"/>
    </source>
</evidence>
<gene>
    <name evidence="10" type="ORF">ACAT0790_LOCUS1815</name>
</gene>
<feature type="region of interest" description="Disordered" evidence="7">
    <location>
        <begin position="328"/>
        <end position="367"/>
    </location>
</feature>
<reference evidence="10" key="1">
    <citation type="submission" date="2021-01" db="EMBL/GenBank/DDBJ databases">
        <authorList>
            <person name="Corre E."/>
            <person name="Pelletier E."/>
            <person name="Niang G."/>
            <person name="Scheremetjew M."/>
            <person name="Finn R."/>
            <person name="Kale V."/>
            <person name="Holt S."/>
            <person name="Cochrane G."/>
            <person name="Meng A."/>
            <person name="Brown T."/>
            <person name="Cohen L."/>
        </authorList>
    </citation>
    <scope>NUCLEOTIDE SEQUENCE</scope>
    <source>
        <strain evidence="10">OF101</strain>
    </source>
</reference>
<accession>A0A7S1KXP7</accession>
<dbReference type="PROSITE" id="PS51144">
    <property type="entry name" value="ALPHA_CA_2"/>
    <property type="match status" value="2"/>
</dbReference>
<dbReference type="Pfam" id="PF00194">
    <property type="entry name" value="Carb_anhydrase"/>
    <property type="match status" value="2"/>
</dbReference>
<dbReference type="PANTHER" id="PTHR18952">
    <property type="entry name" value="CARBONIC ANHYDRASE"/>
    <property type="match status" value="1"/>
</dbReference>
<evidence type="ECO:0000256" key="3">
    <source>
        <dbReference type="ARBA" id="ARBA00022723"/>
    </source>
</evidence>
<dbReference type="EMBL" id="HBGE01003016">
    <property type="protein sequence ID" value="CAD9088967.1"/>
    <property type="molecule type" value="Transcribed_RNA"/>
</dbReference>
<evidence type="ECO:0000259" key="9">
    <source>
        <dbReference type="PROSITE" id="PS51144"/>
    </source>
</evidence>
<evidence type="ECO:0000256" key="4">
    <source>
        <dbReference type="ARBA" id="ARBA00022833"/>
    </source>
</evidence>